<dbReference type="PANTHER" id="PTHR47564:SF1">
    <property type="entry name" value="CYSTEINE-RICH AND TRANSMEMBRANE DOMAIN-CONTAINING PROTEIN 1"/>
    <property type="match status" value="1"/>
</dbReference>
<feature type="region of interest" description="Disordered" evidence="4">
    <location>
        <begin position="33"/>
        <end position="117"/>
    </location>
</feature>
<dbReference type="InterPro" id="IPR043240">
    <property type="entry name" value="CYSTM1-like"/>
</dbReference>
<evidence type="ECO:0000256" key="3">
    <source>
        <dbReference type="ARBA" id="ARBA00023136"/>
    </source>
</evidence>
<comment type="subcellular location">
    <subcellularLocation>
        <location evidence="1">Membrane</location>
    </subcellularLocation>
</comment>
<sequence>MIQCMRSCAVYHQYLARLLQFLPGYRNRIDQQTHKDMSYERVPQQTYPPPGYSSPYPPPQQSYPQPYGVYPPPPPPGYPGYPPPPPPGNQGYPPPPPPGYQGYFNEGYPPPPQQFPPHQQYQYNDQSGCFSVLQGCFAALCCCCLLEECCF</sequence>
<protein>
    <recommendedName>
        <fullName evidence="7">Cysteine-rich transmembrane CYSTM domain-containing protein</fullName>
    </recommendedName>
</protein>
<dbReference type="PANTHER" id="PTHR47564">
    <property type="entry name" value="CYSTEINE-RICH AND TRANSMEMBRANE DOMAIN-CONTAINING PROTEIN 1"/>
    <property type="match status" value="1"/>
</dbReference>
<keyword evidence="6" id="KW-1185">Reference proteome</keyword>
<evidence type="ECO:0000256" key="4">
    <source>
        <dbReference type="SAM" id="MobiDB-lite"/>
    </source>
</evidence>
<evidence type="ECO:0000256" key="1">
    <source>
        <dbReference type="ARBA" id="ARBA00004370"/>
    </source>
</evidence>
<reference evidence="5" key="1">
    <citation type="journal article" date="2023" name="Plant J.">
        <title>The genome of the king protea, Protea cynaroides.</title>
        <authorList>
            <person name="Chang J."/>
            <person name="Duong T.A."/>
            <person name="Schoeman C."/>
            <person name="Ma X."/>
            <person name="Roodt D."/>
            <person name="Barker N."/>
            <person name="Li Z."/>
            <person name="Van de Peer Y."/>
            <person name="Mizrachi E."/>
        </authorList>
    </citation>
    <scope>NUCLEOTIDE SEQUENCE</scope>
    <source>
        <tissue evidence="5">Young leaves</tissue>
    </source>
</reference>
<organism evidence="5 6">
    <name type="scientific">Protea cynaroides</name>
    <dbReference type="NCBI Taxonomy" id="273540"/>
    <lineage>
        <taxon>Eukaryota</taxon>
        <taxon>Viridiplantae</taxon>
        <taxon>Streptophyta</taxon>
        <taxon>Embryophyta</taxon>
        <taxon>Tracheophyta</taxon>
        <taxon>Spermatophyta</taxon>
        <taxon>Magnoliopsida</taxon>
        <taxon>Proteales</taxon>
        <taxon>Proteaceae</taxon>
        <taxon>Protea</taxon>
    </lineage>
</organism>
<comment type="similarity">
    <text evidence="2">Belongs to the CYSTM1 family.</text>
</comment>
<dbReference type="AlphaFoldDB" id="A0A9Q0H729"/>
<evidence type="ECO:0000313" key="6">
    <source>
        <dbReference type="Proteomes" id="UP001141806"/>
    </source>
</evidence>
<comment type="caution">
    <text evidence="5">The sequence shown here is derived from an EMBL/GenBank/DDBJ whole genome shotgun (WGS) entry which is preliminary data.</text>
</comment>
<keyword evidence="3" id="KW-0472">Membrane</keyword>
<accession>A0A9Q0H729</accession>
<dbReference type="EMBL" id="JAMYWD010000009">
    <property type="protein sequence ID" value="KAJ4961042.1"/>
    <property type="molecule type" value="Genomic_DNA"/>
</dbReference>
<evidence type="ECO:0000313" key="5">
    <source>
        <dbReference type="EMBL" id="KAJ4961042.1"/>
    </source>
</evidence>
<evidence type="ECO:0000256" key="2">
    <source>
        <dbReference type="ARBA" id="ARBA00009444"/>
    </source>
</evidence>
<dbReference type="Proteomes" id="UP001141806">
    <property type="component" value="Unassembled WGS sequence"/>
</dbReference>
<evidence type="ECO:0008006" key="7">
    <source>
        <dbReference type="Google" id="ProtNLM"/>
    </source>
</evidence>
<feature type="compositionally biased region" description="Pro residues" evidence="4">
    <location>
        <begin position="46"/>
        <end position="61"/>
    </location>
</feature>
<name>A0A9Q0H729_9MAGN</name>
<feature type="compositionally biased region" description="Pro residues" evidence="4">
    <location>
        <begin position="69"/>
        <end position="99"/>
    </location>
</feature>
<gene>
    <name evidence="5" type="ORF">NE237_020952</name>
</gene>
<dbReference type="GO" id="GO:0016020">
    <property type="term" value="C:membrane"/>
    <property type="evidence" value="ECO:0007669"/>
    <property type="project" value="UniProtKB-SubCell"/>
</dbReference>
<proteinExistence type="inferred from homology"/>